<name>A0A284R1B5_ARMOS</name>
<sequence length="122" mass="14146">MMHACDWDFQEAIMMDVEEEEDDGVGNQVKIPTLPAPDSLSSSSLCFITLFSYNLRDSDVVWLQIVTFRRYVSPTRNSHCAGRHQIASLRFPPKRSNIYHSAIRRDPEIDNVIFQRFKAVRL</sequence>
<evidence type="ECO:0000313" key="1">
    <source>
        <dbReference type="EMBL" id="SJL02499.1"/>
    </source>
</evidence>
<dbReference type="Proteomes" id="UP000219338">
    <property type="component" value="Unassembled WGS sequence"/>
</dbReference>
<accession>A0A284R1B5</accession>
<protein>
    <submittedName>
        <fullName evidence="1">Uncharacterized protein</fullName>
    </submittedName>
</protein>
<reference evidence="2" key="1">
    <citation type="journal article" date="2017" name="Nat. Ecol. Evol.">
        <title>Genome expansion and lineage-specific genetic innovations in the forest pathogenic fungi Armillaria.</title>
        <authorList>
            <person name="Sipos G."/>
            <person name="Prasanna A.N."/>
            <person name="Walter M.C."/>
            <person name="O'Connor E."/>
            <person name="Balint B."/>
            <person name="Krizsan K."/>
            <person name="Kiss B."/>
            <person name="Hess J."/>
            <person name="Varga T."/>
            <person name="Slot J."/>
            <person name="Riley R."/>
            <person name="Boka B."/>
            <person name="Rigling D."/>
            <person name="Barry K."/>
            <person name="Lee J."/>
            <person name="Mihaltcheva S."/>
            <person name="LaButti K."/>
            <person name="Lipzen A."/>
            <person name="Waldron R."/>
            <person name="Moloney N.M."/>
            <person name="Sperisen C."/>
            <person name="Kredics L."/>
            <person name="Vagvoelgyi C."/>
            <person name="Patrignani A."/>
            <person name="Fitzpatrick D."/>
            <person name="Nagy I."/>
            <person name="Doyle S."/>
            <person name="Anderson J.B."/>
            <person name="Grigoriev I.V."/>
            <person name="Gueldener U."/>
            <person name="Muensterkoetter M."/>
            <person name="Nagy L.G."/>
        </authorList>
    </citation>
    <scope>NUCLEOTIDE SEQUENCE [LARGE SCALE GENOMIC DNA]</scope>
    <source>
        <strain evidence="2">C18/9</strain>
    </source>
</reference>
<dbReference type="EMBL" id="FUEG01000003">
    <property type="protein sequence ID" value="SJL02499.1"/>
    <property type="molecule type" value="Genomic_DNA"/>
</dbReference>
<organism evidence="1 2">
    <name type="scientific">Armillaria ostoyae</name>
    <name type="common">Armillaria root rot fungus</name>
    <dbReference type="NCBI Taxonomy" id="47428"/>
    <lineage>
        <taxon>Eukaryota</taxon>
        <taxon>Fungi</taxon>
        <taxon>Dikarya</taxon>
        <taxon>Basidiomycota</taxon>
        <taxon>Agaricomycotina</taxon>
        <taxon>Agaricomycetes</taxon>
        <taxon>Agaricomycetidae</taxon>
        <taxon>Agaricales</taxon>
        <taxon>Marasmiineae</taxon>
        <taxon>Physalacriaceae</taxon>
        <taxon>Armillaria</taxon>
    </lineage>
</organism>
<dbReference type="AlphaFoldDB" id="A0A284R1B5"/>
<gene>
    <name evidence="1" type="ORF">ARMOST_05830</name>
</gene>
<keyword evidence="2" id="KW-1185">Reference proteome</keyword>
<evidence type="ECO:0000313" key="2">
    <source>
        <dbReference type="Proteomes" id="UP000219338"/>
    </source>
</evidence>
<proteinExistence type="predicted"/>